<organism evidence="1 2">
    <name type="scientific">Passalora fulva</name>
    <name type="common">Tomato leaf mold</name>
    <name type="synonym">Cladosporium fulvum</name>
    <dbReference type="NCBI Taxonomy" id="5499"/>
    <lineage>
        <taxon>Eukaryota</taxon>
        <taxon>Fungi</taxon>
        <taxon>Dikarya</taxon>
        <taxon>Ascomycota</taxon>
        <taxon>Pezizomycotina</taxon>
        <taxon>Dothideomycetes</taxon>
        <taxon>Dothideomycetidae</taxon>
        <taxon>Mycosphaerellales</taxon>
        <taxon>Mycosphaerellaceae</taxon>
        <taxon>Fulvia</taxon>
    </lineage>
</organism>
<protein>
    <submittedName>
        <fullName evidence="1">Uncharacterized protein</fullName>
    </submittedName>
</protein>
<proteinExistence type="predicted"/>
<dbReference type="AlphaFoldDB" id="A0A9Q8PES3"/>
<reference evidence="1" key="1">
    <citation type="submission" date="2021-12" db="EMBL/GenBank/DDBJ databases">
        <authorList>
            <person name="Zaccaron A."/>
            <person name="Stergiopoulos I."/>
        </authorList>
    </citation>
    <scope>NUCLEOTIDE SEQUENCE</scope>
    <source>
        <strain evidence="1">Race5_Kim</strain>
    </source>
</reference>
<evidence type="ECO:0000313" key="2">
    <source>
        <dbReference type="Proteomes" id="UP000756132"/>
    </source>
</evidence>
<keyword evidence="2" id="KW-1185">Reference proteome</keyword>
<name>A0A9Q8PES3_PASFU</name>
<accession>A0A9Q8PES3</accession>
<dbReference type="KEGG" id="ffu:CLAFUR5_10900"/>
<dbReference type="RefSeq" id="XP_047765620.1">
    <property type="nucleotide sequence ID" value="XM_047910048.1"/>
</dbReference>
<dbReference type="EMBL" id="CP090170">
    <property type="protein sequence ID" value="UJO21254.1"/>
    <property type="molecule type" value="Genomic_DNA"/>
</dbReference>
<gene>
    <name evidence="1" type="ORF">CLAFUR5_10900</name>
</gene>
<dbReference type="OrthoDB" id="3650741at2759"/>
<dbReference type="GeneID" id="71990778"/>
<reference evidence="1" key="2">
    <citation type="journal article" date="2022" name="Microb. Genom.">
        <title>A chromosome-scale genome assembly of the tomato pathogen Cladosporium fulvum reveals a compartmentalized genome architecture and the presence of a dispensable chromosome.</title>
        <authorList>
            <person name="Zaccaron A.Z."/>
            <person name="Chen L.H."/>
            <person name="Samaras A."/>
            <person name="Stergiopoulos I."/>
        </authorList>
    </citation>
    <scope>NUCLEOTIDE SEQUENCE</scope>
    <source>
        <strain evidence="1">Race5_Kim</strain>
    </source>
</reference>
<evidence type="ECO:0000313" key="1">
    <source>
        <dbReference type="EMBL" id="UJO21254.1"/>
    </source>
</evidence>
<dbReference type="Proteomes" id="UP000756132">
    <property type="component" value="Chromosome 8"/>
</dbReference>
<sequence length="151" mass="17592">MEITSEDLKRHLSSLPQELYDGIYERIFTADDRQIQTISRAWHAPHLLHVDRSSRQKFARSYFTTPSAFYMPHSNYGIEYFMLASWLAVLDDTHADMIQSISLGKNAMNPVWFLDLIHNLLEARLGAFYQLTAGHSAYRLLKKLRMAQELD</sequence>